<evidence type="ECO:0000313" key="3">
    <source>
        <dbReference type="Proteomes" id="UP001430149"/>
    </source>
</evidence>
<dbReference type="CDD" id="cd00118">
    <property type="entry name" value="LysM"/>
    <property type="match status" value="1"/>
</dbReference>
<proteinExistence type="predicted"/>
<dbReference type="Pfam" id="PF01476">
    <property type="entry name" value="LysM"/>
    <property type="match status" value="1"/>
</dbReference>
<dbReference type="Gene3D" id="1.10.530.10">
    <property type="match status" value="1"/>
</dbReference>
<accession>A0ABS2K3E8</accession>
<comment type="caution">
    <text evidence="2">The sequence shown here is derived from an EMBL/GenBank/DDBJ whole genome shotgun (WGS) entry which is preliminary data.</text>
</comment>
<dbReference type="Gene3D" id="3.10.350.10">
    <property type="entry name" value="LysM domain"/>
    <property type="match status" value="1"/>
</dbReference>
<sequence>MSDCDADPQIMVWAHRYTQNPQRFEAQMSSALPQLIYVQQIAQKYDVAGEFALLPWVESQYRPVPAHRNLPAGIWQIVSSTAHVIGLHSDHSYDGRLDTAASTDSVMRMLHDYYGNLHDWRLVDYAFNRGEFGMQKLVQQHGLPPDEPAIPKLPVPRVTREHLTKLLAISCVVREPERFNVELPTLAADQHLETVEVHHGMTLSKAATNAGMDADALKQLNPALLTDTVNADAPGHLLLMPHRNAEQLRTAMQLANDQDMTASLSNTGNHSPDLGVFADNAAPSADDATPSTPSAHHVRTHTVRSGESLWQIAKNYSTSVSKIERLNNLRGKPLKPGQVLKLDAP</sequence>
<keyword evidence="3" id="KW-1185">Reference proteome</keyword>
<dbReference type="CDD" id="cd16894">
    <property type="entry name" value="MltD-like"/>
    <property type="match status" value="1"/>
</dbReference>
<dbReference type="InterPro" id="IPR023346">
    <property type="entry name" value="Lysozyme-like_dom_sf"/>
</dbReference>
<dbReference type="PANTHER" id="PTHR33734:SF22">
    <property type="entry name" value="MEMBRANE-BOUND LYTIC MUREIN TRANSGLYCOSYLASE D"/>
    <property type="match status" value="1"/>
</dbReference>
<dbReference type="SMART" id="SM00257">
    <property type="entry name" value="LysM"/>
    <property type="match status" value="2"/>
</dbReference>
<protein>
    <submittedName>
        <fullName evidence="2">LysM peptidoglycan-binding domain-containing protein</fullName>
    </submittedName>
</protein>
<feature type="domain" description="LysM" evidence="1">
    <location>
        <begin position="299"/>
        <end position="342"/>
    </location>
</feature>
<dbReference type="SUPFAM" id="SSF53955">
    <property type="entry name" value="Lysozyme-like"/>
    <property type="match status" value="1"/>
</dbReference>
<evidence type="ECO:0000259" key="1">
    <source>
        <dbReference type="PROSITE" id="PS51782"/>
    </source>
</evidence>
<name>A0ABS2K3E8_9GAMM</name>
<dbReference type="EMBL" id="JADIKE010000035">
    <property type="protein sequence ID" value="MBM7125762.1"/>
    <property type="molecule type" value="Genomic_DNA"/>
</dbReference>
<dbReference type="PANTHER" id="PTHR33734">
    <property type="entry name" value="LYSM DOMAIN-CONTAINING GPI-ANCHORED PROTEIN 2"/>
    <property type="match status" value="1"/>
</dbReference>
<dbReference type="Pfam" id="PF01464">
    <property type="entry name" value="SLT"/>
    <property type="match status" value="1"/>
</dbReference>
<dbReference type="InterPro" id="IPR008258">
    <property type="entry name" value="Transglycosylase_SLT_dom_1"/>
</dbReference>
<dbReference type="Proteomes" id="UP001430149">
    <property type="component" value="Unassembled WGS sequence"/>
</dbReference>
<dbReference type="InterPro" id="IPR018392">
    <property type="entry name" value="LysM"/>
</dbReference>
<dbReference type="SUPFAM" id="SSF54106">
    <property type="entry name" value="LysM domain"/>
    <property type="match status" value="1"/>
</dbReference>
<dbReference type="PROSITE" id="PS51782">
    <property type="entry name" value="LYSM"/>
    <property type="match status" value="1"/>
</dbReference>
<evidence type="ECO:0000313" key="2">
    <source>
        <dbReference type="EMBL" id="MBM7125762.1"/>
    </source>
</evidence>
<reference evidence="2" key="1">
    <citation type="submission" date="2020-10" db="EMBL/GenBank/DDBJ databases">
        <title>Phylogeny of dyella-like bacteria.</title>
        <authorList>
            <person name="Fu J."/>
        </authorList>
    </citation>
    <scope>NUCLEOTIDE SEQUENCE</scope>
    <source>
        <strain evidence="2">DHOC52</strain>
    </source>
</reference>
<dbReference type="InterPro" id="IPR036779">
    <property type="entry name" value="LysM_dom_sf"/>
</dbReference>
<gene>
    <name evidence="2" type="ORF">ISP19_10275</name>
</gene>
<organism evidence="2 3">
    <name type="scientific">Dyella flava</name>
    <dbReference type="NCBI Taxonomy" id="1920170"/>
    <lineage>
        <taxon>Bacteria</taxon>
        <taxon>Pseudomonadati</taxon>
        <taxon>Pseudomonadota</taxon>
        <taxon>Gammaproteobacteria</taxon>
        <taxon>Lysobacterales</taxon>
        <taxon>Rhodanobacteraceae</taxon>
        <taxon>Dyella</taxon>
    </lineage>
</organism>